<dbReference type="PRINTS" id="PR01576">
    <property type="entry name" value="PDEFORMYLASE"/>
</dbReference>
<dbReference type="VEuPathDB" id="TriTrypDB:BSAL_08350"/>
<dbReference type="GO" id="GO:0006412">
    <property type="term" value="P:translation"/>
    <property type="evidence" value="ECO:0007669"/>
    <property type="project" value="UniProtKB-KW"/>
</dbReference>
<dbReference type="PROSITE" id="PS51257">
    <property type="entry name" value="PROKAR_LIPOPROTEIN"/>
    <property type="match status" value="1"/>
</dbReference>
<evidence type="ECO:0000256" key="4">
    <source>
        <dbReference type="ARBA" id="ARBA00022801"/>
    </source>
</evidence>
<proteinExistence type="inferred from homology"/>
<dbReference type="GO" id="GO:0005739">
    <property type="term" value="C:mitochondrion"/>
    <property type="evidence" value="ECO:0007669"/>
    <property type="project" value="TreeGrafter"/>
</dbReference>
<dbReference type="InterPro" id="IPR023635">
    <property type="entry name" value="Peptide_deformylase"/>
</dbReference>
<dbReference type="AlphaFoldDB" id="A0A0S4KJX6"/>
<evidence type="ECO:0000256" key="1">
    <source>
        <dbReference type="ARBA" id="ARBA00010759"/>
    </source>
</evidence>
<dbReference type="SUPFAM" id="SSF56420">
    <property type="entry name" value="Peptide deformylase"/>
    <property type="match status" value="1"/>
</dbReference>
<keyword evidence="3 7" id="KW-0479">Metal-binding</keyword>
<keyword evidence="5 7" id="KW-0648">Protein biosynthesis</keyword>
<dbReference type="OMA" id="IPPGMEW"/>
<keyword evidence="4 7" id="KW-0378">Hydrolase</keyword>
<evidence type="ECO:0000313" key="9">
    <source>
        <dbReference type="Proteomes" id="UP000051952"/>
    </source>
</evidence>
<dbReference type="Gene3D" id="3.90.45.10">
    <property type="entry name" value="Peptide deformylase"/>
    <property type="match status" value="1"/>
</dbReference>
<dbReference type="EMBL" id="CYKH01001432">
    <property type="protein sequence ID" value="CUI14601.1"/>
    <property type="molecule type" value="Genomic_DNA"/>
</dbReference>
<dbReference type="GO" id="GO:0046872">
    <property type="term" value="F:metal ion binding"/>
    <property type="evidence" value="ECO:0007669"/>
    <property type="project" value="UniProtKB-KW"/>
</dbReference>
<dbReference type="InterPro" id="IPR036821">
    <property type="entry name" value="Peptide_deformylase_sf"/>
</dbReference>
<comment type="function">
    <text evidence="6 7">Removes the formyl group from the N-terminal Met of newly synthesized proteins.</text>
</comment>
<dbReference type="EC" id="3.5.1.88" evidence="2 7"/>
<dbReference type="OrthoDB" id="276063at2759"/>
<evidence type="ECO:0000256" key="5">
    <source>
        <dbReference type="ARBA" id="ARBA00022917"/>
    </source>
</evidence>
<comment type="catalytic activity">
    <reaction evidence="7">
        <text>N-terminal N-formyl-L-methionyl-[peptide] + H2O = N-terminal L-methionyl-[peptide] + formate</text>
        <dbReference type="Rhea" id="RHEA:24420"/>
        <dbReference type="Rhea" id="RHEA-COMP:10639"/>
        <dbReference type="Rhea" id="RHEA-COMP:10640"/>
        <dbReference type="ChEBI" id="CHEBI:15377"/>
        <dbReference type="ChEBI" id="CHEBI:15740"/>
        <dbReference type="ChEBI" id="CHEBI:49298"/>
        <dbReference type="ChEBI" id="CHEBI:64731"/>
        <dbReference type="EC" id="3.5.1.88"/>
    </reaction>
</comment>
<evidence type="ECO:0000313" key="8">
    <source>
        <dbReference type="EMBL" id="CUI14601.1"/>
    </source>
</evidence>
<gene>
    <name evidence="8" type="ORF">BSAL_08350</name>
</gene>
<accession>A0A0S4KJX6</accession>
<organism evidence="8 9">
    <name type="scientific">Bodo saltans</name>
    <name type="common">Flagellated protozoan</name>
    <dbReference type="NCBI Taxonomy" id="75058"/>
    <lineage>
        <taxon>Eukaryota</taxon>
        <taxon>Discoba</taxon>
        <taxon>Euglenozoa</taxon>
        <taxon>Kinetoplastea</taxon>
        <taxon>Metakinetoplastina</taxon>
        <taxon>Eubodonida</taxon>
        <taxon>Bodonidae</taxon>
        <taxon>Bodo</taxon>
    </lineage>
</organism>
<dbReference type="PANTHER" id="PTHR10458">
    <property type="entry name" value="PEPTIDE DEFORMYLASE"/>
    <property type="match status" value="1"/>
</dbReference>
<sequence length="277" mass="31301">MMRKYVTLSSSSSPASVGCSNSIAMVCVSRWKTSSAAANEKFKKRMEERLRIESEVKSKCAQFPHRILTRPAAALDVKAIRHQTFMHHVVALTKMAAQVNAISFCGQKGHWDARVVIMKSNPDMKEFEVWVNPEVAGYDDRNSVAPMYGMWENCASCGAASAWVVRPQSIQVQGYDEYGNEKKEVLNGIRARLMMHELDHLQGKTIIQQALGPDFVVSQSALAQKDLWAANFPSAEAHMTAPMQFFDYVTNQTIVPPGFEWYFLHMMQQQFSDLRIK</sequence>
<keyword evidence="9" id="KW-1185">Reference proteome</keyword>
<protein>
    <recommendedName>
        <fullName evidence="2 7">Peptide deformylase</fullName>
        <ecNumber evidence="2 7">3.5.1.88</ecNumber>
    </recommendedName>
</protein>
<dbReference type="GO" id="GO:0042586">
    <property type="term" value="F:peptide deformylase activity"/>
    <property type="evidence" value="ECO:0007669"/>
    <property type="project" value="UniProtKB-EC"/>
</dbReference>
<evidence type="ECO:0000256" key="2">
    <source>
        <dbReference type="ARBA" id="ARBA00012175"/>
    </source>
</evidence>
<dbReference type="Pfam" id="PF01327">
    <property type="entry name" value="Pep_deformylase"/>
    <property type="match status" value="1"/>
</dbReference>
<evidence type="ECO:0000256" key="3">
    <source>
        <dbReference type="ARBA" id="ARBA00022723"/>
    </source>
</evidence>
<reference evidence="9" key="1">
    <citation type="submission" date="2015-09" db="EMBL/GenBank/DDBJ databases">
        <authorList>
            <consortium name="Pathogen Informatics"/>
        </authorList>
    </citation>
    <scope>NUCLEOTIDE SEQUENCE [LARGE SCALE GENOMIC DNA]</scope>
    <source>
        <strain evidence="9">Lake Konstanz</strain>
    </source>
</reference>
<dbReference type="Proteomes" id="UP000051952">
    <property type="component" value="Unassembled WGS sequence"/>
</dbReference>
<evidence type="ECO:0000256" key="7">
    <source>
        <dbReference type="RuleBase" id="RU362111"/>
    </source>
</evidence>
<evidence type="ECO:0000256" key="6">
    <source>
        <dbReference type="ARBA" id="ARBA00037114"/>
    </source>
</evidence>
<dbReference type="PANTHER" id="PTHR10458:SF2">
    <property type="entry name" value="PEPTIDE DEFORMYLASE, MITOCHONDRIAL"/>
    <property type="match status" value="1"/>
</dbReference>
<name>A0A0S4KJX6_BODSA</name>
<comment type="similarity">
    <text evidence="1 7">Belongs to the polypeptide deformylase family.</text>
</comment>